<feature type="non-terminal residue" evidence="1">
    <location>
        <position position="1"/>
    </location>
</feature>
<dbReference type="AlphaFoldDB" id="A0A8J2LHR8"/>
<organism evidence="1 2">
    <name type="scientific">Allacma fusca</name>
    <dbReference type="NCBI Taxonomy" id="39272"/>
    <lineage>
        <taxon>Eukaryota</taxon>
        <taxon>Metazoa</taxon>
        <taxon>Ecdysozoa</taxon>
        <taxon>Arthropoda</taxon>
        <taxon>Hexapoda</taxon>
        <taxon>Collembola</taxon>
        <taxon>Symphypleona</taxon>
        <taxon>Sminthuridae</taxon>
        <taxon>Allacma</taxon>
    </lineage>
</organism>
<gene>
    <name evidence="1" type="ORF">AFUS01_LOCUS40576</name>
</gene>
<evidence type="ECO:0000313" key="1">
    <source>
        <dbReference type="EMBL" id="CAG7830797.1"/>
    </source>
</evidence>
<protein>
    <submittedName>
        <fullName evidence="1">Uncharacterized protein</fullName>
    </submittedName>
</protein>
<accession>A0A8J2LHR8</accession>
<dbReference type="EMBL" id="CAJVCH010557646">
    <property type="protein sequence ID" value="CAG7830797.1"/>
    <property type="molecule type" value="Genomic_DNA"/>
</dbReference>
<evidence type="ECO:0000313" key="2">
    <source>
        <dbReference type="Proteomes" id="UP000708208"/>
    </source>
</evidence>
<proteinExistence type="predicted"/>
<comment type="caution">
    <text evidence="1">The sequence shown here is derived from an EMBL/GenBank/DDBJ whole genome shotgun (WGS) entry which is preliminary data.</text>
</comment>
<sequence>MKNQIRSNQNLFPCRVVIFIHFGTGTSSSFIVKAAGSCIRDLQICKAM</sequence>
<dbReference type="Proteomes" id="UP000708208">
    <property type="component" value="Unassembled WGS sequence"/>
</dbReference>
<name>A0A8J2LHR8_9HEXA</name>
<reference evidence="1" key="1">
    <citation type="submission" date="2021-06" db="EMBL/GenBank/DDBJ databases">
        <authorList>
            <person name="Hodson N. C."/>
            <person name="Mongue J. A."/>
            <person name="Jaron S. K."/>
        </authorList>
    </citation>
    <scope>NUCLEOTIDE SEQUENCE</scope>
</reference>
<keyword evidence="2" id="KW-1185">Reference proteome</keyword>